<evidence type="ECO:0000256" key="1">
    <source>
        <dbReference type="ARBA" id="ARBA00004434"/>
    </source>
</evidence>
<dbReference type="Proteomes" id="UP000027222">
    <property type="component" value="Unassembled WGS sequence"/>
</dbReference>
<dbReference type="HOGENOM" id="CLU_180253_0_0_1"/>
<gene>
    <name evidence="11" type="ORF">GALMADRAFT_240030</name>
</gene>
<protein>
    <submittedName>
        <fullName evidence="11">Uncharacterized protein</fullName>
    </submittedName>
</protein>
<evidence type="ECO:0000256" key="6">
    <source>
        <dbReference type="ARBA" id="ARBA00023128"/>
    </source>
</evidence>
<keyword evidence="5 10" id="KW-1133">Transmembrane helix</keyword>
<keyword evidence="8" id="KW-0143">Chaperone</keyword>
<reference evidence="12" key="1">
    <citation type="journal article" date="2014" name="Proc. Natl. Acad. Sci. U.S.A.">
        <title>Extensive sampling of basidiomycete genomes demonstrates inadequacy of the white-rot/brown-rot paradigm for wood decay fungi.</title>
        <authorList>
            <person name="Riley R."/>
            <person name="Salamov A.A."/>
            <person name="Brown D.W."/>
            <person name="Nagy L.G."/>
            <person name="Floudas D."/>
            <person name="Held B.W."/>
            <person name="Levasseur A."/>
            <person name="Lombard V."/>
            <person name="Morin E."/>
            <person name="Otillar R."/>
            <person name="Lindquist E.A."/>
            <person name="Sun H."/>
            <person name="LaButti K.M."/>
            <person name="Schmutz J."/>
            <person name="Jabbour D."/>
            <person name="Luo H."/>
            <person name="Baker S.E."/>
            <person name="Pisabarro A.G."/>
            <person name="Walton J.D."/>
            <person name="Blanchette R.A."/>
            <person name="Henrissat B."/>
            <person name="Martin F."/>
            <person name="Cullen D."/>
            <person name="Hibbett D.S."/>
            <person name="Grigoriev I.V."/>
        </authorList>
    </citation>
    <scope>NUCLEOTIDE SEQUENCE [LARGE SCALE GENOMIC DNA]</scope>
    <source>
        <strain evidence="12">CBS 339.88</strain>
    </source>
</reference>
<keyword evidence="7 10" id="KW-0472">Membrane</keyword>
<accession>A0A067TPG8</accession>
<proteinExistence type="inferred from homology"/>
<dbReference type="AlphaFoldDB" id="A0A067TPG8"/>
<name>A0A067TPG8_GALM3</name>
<sequence>MSTVATFPWARFTGFSLGLMGIGYALMKATTPTEEQLYNEMSPDLRRKVDAARASRLAREADMKKQIDAQIVDEKAADSVKPLWAAPPSGKK</sequence>
<comment type="subcellular location">
    <subcellularLocation>
        <location evidence="1">Mitochondrion inner membrane</location>
        <topology evidence="1">Single-pass membrane protein</topology>
    </subcellularLocation>
</comment>
<dbReference type="OrthoDB" id="5576752at2759"/>
<dbReference type="InterPro" id="IPR012420">
    <property type="entry name" value="Cbp4"/>
</dbReference>
<evidence type="ECO:0000256" key="4">
    <source>
        <dbReference type="ARBA" id="ARBA00022792"/>
    </source>
</evidence>
<keyword evidence="3 10" id="KW-0812">Transmembrane</keyword>
<evidence type="ECO:0000256" key="3">
    <source>
        <dbReference type="ARBA" id="ARBA00022692"/>
    </source>
</evidence>
<evidence type="ECO:0000256" key="2">
    <source>
        <dbReference type="ARBA" id="ARBA00006780"/>
    </source>
</evidence>
<keyword evidence="4" id="KW-0999">Mitochondrion inner membrane</keyword>
<dbReference type="STRING" id="685588.A0A067TPG8"/>
<dbReference type="GO" id="GO:0005743">
    <property type="term" value="C:mitochondrial inner membrane"/>
    <property type="evidence" value="ECO:0007669"/>
    <property type="project" value="UniProtKB-SubCell"/>
</dbReference>
<evidence type="ECO:0000256" key="9">
    <source>
        <dbReference type="ARBA" id="ARBA00025413"/>
    </source>
</evidence>
<comment type="function">
    <text evidence="9">Essential for the assembly of ubiquinol-cytochrome c reductase. It has a direct effect on the correct occurrence of the Rieske protein, core 4, core 5 and apocytochrome b.</text>
</comment>
<organism evidence="11 12">
    <name type="scientific">Galerina marginata (strain CBS 339.88)</name>
    <dbReference type="NCBI Taxonomy" id="685588"/>
    <lineage>
        <taxon>Eukaryota</taxon>
        <taxon>Fungi</taxon>
        <taxon>Dikarya</taxon>
        <taxon>Basidiomycota</taxon>
        <taxon>Agaricomycotina</taxon>
        <taxon>Agaricomycetes</taxon>
        <taxon>Agaricomycetidae</taxon>
        <taxon>Agaricales</taxon>
        <taxon>Agaricineae</taxon>
        <taxon>Strophariaceae</taxon>
        <taxon>Galerina</taxon>
    </lineage>
</organism>
<dbReference type="Pfam" id="PF07960">
    <property type="entry name" value="CBP4"/>
    <property type="match status" value="1"/>
</dbReference>
<evidence type="ECO:0000313" key="11">
    <source>
        <dbReference type="EMBL" id="KDR81809.1"/>
    </source>
</evidence>
<evidence type="ECO:0000256" key="10">
    <source>
        <dbReference type="SAM" id="Phobius"/>
    </source>
</evidence>
<evidence type="ECO:0000313" key="12">
    <source>
        <dbReference type="Proteomes" id="UP000027222"/>
    </source>
</evidence>
<feature type="transmembrane region" description="Helical" evidence="10">
    <location>
        <begin position="6"/>
        <end position="27"/>
    </location>
</feature>
<evidence type="ECO:0000256" key="8">
    <source>
        <dbReference type="ARBA" id="ARBA00023186"/>
    </source>
</evidence>
<evidence type="ECO:0000256" key="7">
    <source>
        <dbReference type="ARBA" id="ARBA00023136"/>
    </source>
</evidence>
<comment type="similarity">
    <text evidence="2">Belongs to the CBP4 family.</text>
</comment>
<dbReference type="EMBL" id="KL142370">
    <property type="protein sequence ID" value="KDR81809.1"/>
    <property type="molecule type" value="Genomic_DNA"/>
</dbReference>
<keyword evidence="6" id="KW-0496">Mitochondrion</keyword>
<evidence type="ECO:0000256" key="5">
    <source>
        <dbReference type="ARBA" id="ARBA00022989"/>
    </source>
</evidence>
<keyword evidence="12" id="KW-1185">Reference proteome</keyword>